<accession>A0ABQ6F0A1</accession>
<feature type="domain" description="Glycosyltransferase subfamily 4-like N-terminal" evidence="2">
    <location>
        <begin position="17"/>
        <end position="176"/>
    </location>
</feature>
<feature type="domain" description="Glycosyl transferase family 1" evidence="1">
    <location>
        <begin position="183"/>
        <end position="335"/>
    </location>
</feature>
<proteinExistence type="predicted"/>
<dbReference type="InterPro" id="IPR028098">
    <property type="entry name" value="Glyco_trans_4-like_N"/>
</dbReference>
<dbReference type="PANTHER" id="PTHR45947">
    <property type="entry name" value="SULFOQUINOVOSYL TRANSFERASE SQD2"/>
    <property type="match status" value="1"/>
</dbReference>
<organism evidence="3 4">
    <name type="scientific">Vibrio zhanjiangensis</name>
    <dbReference type="NCBI Taxonomy" id="1046128"/>
    <lineage>
        <taxon>Bacteria</taxon>
        <taxon>Pseudomonadati</taxon>
        <taxon>Pseudomonadota</taxon>
        <taxon>Gammaproteobacteria</taxon>
        <taxon>Vibrionales</taxon>
        <taxon>Vibrionaceae</taxon>
        <taxon>Vibrio</taxon>
    </lineage>
</organism>
<dbReference type="PANTHER" id="PTHR45947:SF3">
    <property type="entry name" value="SULFOQUINOVOSYL TRANSFERASE SQD2"/>
    <property type="match status" value="1"/>
</dbReference>
<dbReference type="SUPFAM" id="SSF53756">
    <property type="entry name" value="UDP-Glycosyltransferase/glycogen phosphorylase"/>
    <property type="match status" value="1"/>
</dbReference>
<dbReference type="Proteomes" id="UP001157138">
    <property type="component" value="Unassembled WGS sequence"/>
</dbReference>
<dbReference type="EMBL" id="BSPW01000059">
    <property type="protein sequence ID" value="GLT18913.1"/>
    <property type="molecule type" value="Genomic_DNA"/>
</dbReference>
<dbReference type="InterPro" id="IPR001296">
    <property type="entry name" value="Glyco_trans_1"/>
</dbReference>
<evidence type="ECO:0000313" key="4">
    <source>
        <dbReference type="Proteomes" id="UP001157138"/>
    </source>
</evidence>
<dbReference type="InterPro" id="IPR050194">
    <property type="entry name" value="Glycosyltransferase_grp1"/>
</dbReference>
<name>A0ABQ6F0A1_9VIBR</name>
<dbReference type="Gene3D" id="3.40.50.2000">
    <property type="entry name" value="Glycogen Phosphorylase B"/>
    <property type="match status" value="2"/>
</dbReference>
<dbReference type="Pfam" id="PF13439">
    <property type="entry name" value="Glyco_transf_4"/>
    <property type="match status" value="1"/>
</dbReference>
<reference evidence="4" key="1">
    <citation type="journal article" date="2019" name="Int. J. Syst. Evol. Microbiol.">
        <title>The Global Catalogue of Microorganisms (GCM) 10K type strain sequencing project: providing services to taxonomists for standard genome sequencing and annotation.</title>
        <authorList>
            <consortium name="The Broad Institute Genomics Platform"/>
            <consortium name="The Broad Institute Genome Sequencing Center for Infectious Disease"/>
            <person name="Wu L."/>
            <person name="Ma J."/>
        </authorList>
    </citation>
    <scope>NUCLEOTIDE SEQUENCE [LARGE SCALE GENOMIC DNA]</scope>
    <source>
        <strain evidence="4">NBRC 108723</strain>
    </source>
</reference>
<evidence type="ECO:0000259" key="1">
    <source>
        <dbReference type="Pfam" id="PF00534"/>
    </source>
</evidence>
<dbReference type="Pfam" id="PF00534">
    <property type="entry name" value="Glycos_transf_1"/>
    <property type="match status" value="1"/>
</dbReference>
<dbReference type="RefSeq" id="WP_284192783.1">
    <property type="nucleotide sequence ID" value="NZ_BSPW01000059.1"/>
</dbReference>
<evidence type="ECO:0000313" key="3">
    <source>
        <dbReference type="EMBL" id="GLT18913.1"/>
    </source>
</evidence>
<keyword evidence="4" id="KW-1185">Reference proteome</keyword>
<gene>
    <name evidence="3" type="ORF">GCM10007938_26950</name>
</gene>
<evidence type="ECO:0000259" key="2">
    <source>
        <dbReference type="Pfam" id="PF13439"/>
    </source>
</evidence>
<comment type="caution">
    <text evidence="3">The sequence shown here is derived from an EMBL/GenBank/DDBJ whole genome shotgun (WGS) entry which is preliminary data.</text>
</comment>
<protein>
    <submittedName>
        <fullName evidence="3">Glycosyl transferase</fullName>
    </submittedName>
</protein>
<dbReference type="GO" id="GO:0016740">
    <property type="term" value="F:transferase activity"/>
    <property type="evidence" value="ECO:0007669"/>
    <property type="project" value="UniProtKB-KW"/>
</dbReference>
<sequence length="363" mass="40106">MKKHTNTVIHVVQHLSPGGLETLAINMLKFASSKSNVLIVSLEGNKQDAIKNWSVLKNISHKLVFMGKPAGLSKKTVLSLYRLFKQVKPDVVHTHHIGPLIYGASAARLAGIKNLVHTEHDAWHLNNPKRRLLQSAILALTHPQVVADADVVKMQLDTKLKYHKVAVIKNGVDCERFSPGNQKNARTQLGLLLSDTIIGSAGRLEEVKGHDLLLRAMPFVDSKVKLVIAGDGTKRQTLIQLAKDLHISDRVYFLGLVDDMPNFYRALDVFCLPSRCEGFPLATLEAQACGIPTVAHDVGGTKETLCPDTGLLSQVGDHQALANNINRQLKHNSDRSPRRFVTINNDIRKMVEAYNALSQEKFA</sequence>
<keyword evidence="3" id="KW-0808">Transferase</keyword>